<dbReference type="InterPro" id="IPR033655">
    <property type="entry name" value="TGS_RelA/SpoT"/>
</dbReference>
<dbReference type="GO" id="GO:0008728">
    <property type="term" value="F:GTP diphosphokinase activity"/>
    <property type="evidence" value="ECO:0007669"/>
    <property type="project" value="TreeGrafter"/>
</dbReference>
<evidence type="ECO:0000313" key="9">
    <source>
        <dbReference type="Proteomes" id="UP000243679"/>
    </source>
</evidence>
<dbReference type="SUPFAM" id="SSF81301">
    <property type="entry name" value="Nucleotidyltransferase"/>
    <property type="match status" value="1"/>
</dbReference>
<comment type="similarity">
    <text evidence="6">Belongs to the relA/spoT family.</text>
</comment>
<dbReference type="InterPro" id="IPR004095">
    <property type="entry name" value="TGS"/>
</dbReference>
<organism evidence="8 9">
    <name type="scientific">Candidatus Nitrosoglobus terrae</name>
    <dbReference type="NCBI Taxonomy" id="1630141"/>
    <lineage>
        <taxon>Bacteria</taxon>
        <taxon>Pseudomonadati</taxon>
        <taxon>Pseudomonadota</taxon>
        <taxon>Gammaproteobacteria</taxon>
        <taxon>Chromatiales</taxon>
        <taxon>Chromatiaceae</taxon>
        <taxon>Candidatus Nitrosoglobus</taxon>
    </lineage>
</organism>
<dbReference type="Proteomes" id="UP000243679">
    <property type="component" value="Chromosome"/>
</dbReference>
<evidence type="ECO:0000256" key="3">
    <source>
        <dbReference type="ARBA" id="ARBA00029754"/>
    </source>
</evidence>
<dbReference type="InterPro" id="IPR007685">
    <property type="entry name" value="RelA_SpoT"/>
</dbReference>
<evidence type="ECO:0000256" key="2">
    <source>
        <dbReference type="ARBA" id="ARBA00025704"/>
    </source>
</evidence>
<evidence type="ECO:0000256" key="1">
    <source>
        <dbReference type="ARBA" id="ARBA00019852"/>
    </source>
</evidence>
<comment type="function">
    <text evidence="6">In eubacteria ppGpp (guanosine 3'-diphosphate 5'-diphosphate) is a mediator of the stringent response that coordinates a variety of cellular activities in response to changes in nutritional abundance.</text>
</comment>
<dbReference type="KEGG" id="ntt:TAO_1314"/>
<dbReference type="SUPFAM" id="SSF109604">
    <property type="entry name" value="HD-domain/PDEase-like"/>
    <property type="match status" value="1"/>
</dbReference>
<dbReference type="FunFam" id="3.30.460.10:FF:000001">
    <property type="entry name" value="GTP pyrophosphokinase RelA"/>
    <property type="match status" value="1"/>
</dbReference>
<sequence>MQPQISFKLDEARQLLIHKTEGNQTLLAQGNALIESLAHLEVDTATQIAGLLLPAVESGRLDYASITHTLGSTITKLLQGIERLGILRHYHSGIKSPTQTEKLRKMLLAIVEDPRVVLIGLADHLYRLRSAKNAAEITRQILGQETLDIFAPLANRLGIWQLKWELEDLALYYLEPKVYKKLAKALNERRADREQYIAQIKEQLRNALARENIYGEINGRPKHLYSIWKKMQAKNLDFHQLFDVHAFRIIVEDVNTCYAALSVVHTLWQPISKEFNDYIIHPKPNGYRSLHTAVIDSKGKPMEVQIRSFQMHQESELGIAAHWRYKEGTTLDKGFEQRIAWLRAFLDQKGGNSANHDIIEQFKSKAFHNRIYVLTPRGQVIDLPEGATPLDFAYAIHTQVGHRCRGAKVDGVITTLTQPLTSGQQVEILTTREANPSRDWLNARLGYLHTSIARAKIQRWFKQQDYSLHITRGRALLEREQQRVGLAEIDFKPLLKRFHHHHSDNLLAALGCGDISANQLHAAMREQLPKTSISTLPAPSIHPVPIPPVEPAIQILGVNNLLSRLARCCNPISADKIIGYLTHGGGITIHRYNCSNITKLPVERQNRLVEITWHNQVTKK</sequence>
<evidence type="ECO:0000313" key="8">
    <source>
        <dbReference type="EMBL" id="BAW80684.1"/>
    </source>
</evidence>
<keyword evidence="9" id="KW-1185">Reference proteome</keyword>
<dbReference type="InterPro" id="IPR012675">
    <property type="entry name" value="Beta-grasp_dom_sf"/>
</dbReference>
<dbReference type="Pfam" id="PF02824">
    <property type="entry name" value="TGS"/>
    <property type="match status" value="1"/>
</dbReference>
<dbReference type="Gene3D" id="3.10.20.30">
    <property type="match status" value="1"/>
</dbReference>
<dbReference type="NCBIfam" id="TIGR00691">
    <property type="entry name" value="spoT_relA"/>
    <property type="match status" value="1"/>
</dbReference>
<dbReference type="InterPro" id="IPR012676">
    <property type="entry name" value="TGS-like"/>
</dbReference>
<dbReference type="GO" id="GO:0005886">
    <property type="term" value="C:plasma membrane"/>
    <property type="evidence" value="ECO:0007669"/>
    <property type="project" value="TreeGrafter"/>
</dbReference>
<dbReference type="AlphaFoldDB" id="A0A1Q2SNH3"/>
<gene>
    <name evidence="8" type="ORF">TAO_1314</name>
</gene>
<dbReference type="CDD" id="cd01668">
    <property type="entry name" value="TGS_RSH"/>
    <property type="match status" value="1"/>
</dbReference>
<comment type="pathway">
    <text evidence="2">Purine metabolism.</text>
</comment>
<feature type="domain" description="TGS" evidence="7">
    <location>
        <begin position="369"/>
        <end position="430"/>
    </location>
</feature>
<dbReference type="GO" id="GO:0042594">
    <property type="term" value="P:response to starvation"/>
    <property type="evidence" value="ECO:0007669"/>
    <property type="project" value="TreeGrafter"/>
</dbReference>
<dbReference type="SUPFAM" id="SSF81271">
    <property type="entry name" value="TGS-like"/>
    <property type="match status" value="1"/>
</dbReference>
<dbReference type="GO" id="GO:0015949">
    <property type="term" value="P:nucleobase-containing small molecule interconversion"/>
    <property type="evidence" value="ECO:0007669"/>
    <property type="project" value="UniProtKB-ARBA"/>
</dbReference>
<dbReference type="SMART" id="SM00954">
    <property type="entry name" value="RelA_SpoT"/>
    <property type="match status" value="1"/>
</dbReference>
<dbReference type="Gene3D" id="1.10.3210.10">
    <property type="entry name" value="Hypothetical protein af1432"/>
    <property type="match status" value="1"/>
</dbReference>
<dbReference type="PANTHER" id="PTHR21262">
    <property type="entry name" value="GUANOSINE-3',5'-BIS DIPHOSPHATE 3'-PYROPHOSPHOHYDROLASE"/>
    <property type="match status" value="1"/>
</dbReference>
<dbReference type="InterPro" id="IPR043519">
    <property type="entry name" value="NT_sf"/>
</dbReference>
<dbReference type="PROSITE" id="PS51880">
    <property type="entry name" value="TGS"/>
    <property type="match status" value="1"/>
</dbReference>
<proteinExistence type="inferred from homology"/>
<accession>A0A1Q2SNH3</accession>
<reference evidence="8 9" key="1">
    <citation type="journal article" date="2017" name="ISME J.">
        <title>An acid-tolerant ammonia-oxidizing ?-proteobacterium from soil.</title>
        <authorList>
            <person name="Hayatsu M."/>
            <person name="Tago K."/>
            <person name="Uchiyama I."/>
            <person name="Toyoda A."/>
            <person name="Wang Y."/>
            <person name="Shimomura Y."/>
            <person name="Okubo T."/>
            <person name="Kurisu F."/>
            <person name="Hirono Y."/>
            <person name="Nonaka K."/>
            <person name="Akiyama H."/>
            <person name="Itoh T."/>
            <person name="Takami H."/>
        </authorList>
    </citation>
    <scope>NUCLEOTIDE SEQUENCE [LARGE SCALE GENOMIC DNA]</scope>
    <source>
        <strain evidence="8 9">TAO100</strain>
    </source>
</reference>
<dbReference type="CDD" id="cd05399">
    <property type="entry name" value="NT_Rel-Spo_like"/>
    <property type="match status" value="1"/>
</dbReference>
<dbReference type="FunFam" id="3.10.20.30:FF:000002">
    <property type="entry name" value="GTP pyrophosphokinase (RelA/SpoT)"/>
    <property type="match status" value="1"/>
</dbReference>
<dbReference type="GO" id="GO:0015969">
    <property type="term" value="P:guanosine tetraphosphate metabolic process"/>
    <property type="evidence" value="ECO:0007669"/>
    <property type="project" value="InterPro"/>
</dbReference>
<protein>
    <recommendedName>
        <fullName evidence="1">GTP pyrophosphokinase</fullName>
    </recommendedName>
    <alternativeName>
        <fullName evidence="4">(p)ppGpp synthase</fullName>
    </alternativeName>
    <alternativeName>
        <fullName evidence="3">ATP:GTP 3'-pyrophosphotransferase</fullName>
    </alternativeName>
    <alternativeName>
        <fullName evidence="5">ppGpp synthase I</fullName>
    </alternativeName>
</protein>
<evidence type="ECO:0000259" key="7">
    <source>
        <dbReference type="PROSITE" id="PS51880"/>
    </source>
</evidence>
<dbReference type="Gene3D" id="3.30.460.10">
    <property type="entry name" value="Beta Polymerase, domain 2"/>
    <property type="match status" value="1"/>
</dbReference>
<name>A0A1Q2SNH3_9GAMM</name>
<evidence type="ECO:0000256" key="6">
    <source>
        <dbReference type="RuleBase" id="RU003847"/>
    </source>
</evidence>
<evidence type="ECO:0000256" key="5">
    <source>
        <dbReference type="ARBA" id="ARBA00033308"/>
    </source>
</evidence>
<dbReference type="Pfam" id="PF04607">
    <property type="entry name" value="RelA_SpoT"/>
    <property type="match status" value="1"/>
</dbReference>
<evidence type="ECO:0000256" key="4">
    <source>
        <dbReference type="ARBA" id="ARBA00032407"/>
    </source>
</evidence>
<dbReference type="PANTHER" id="PTHR21262:SF31">
    <property type="entry name" value="GTP PYROPHOSPHOKINASE"/>
    <property type="match status" value="1"/>
</dbReference>
<dbReference type="GO" id="GO:0008893">
    <property type="term" value="F:guanosine-3',5'-bis(diphosphate) 3'-diphosphatase activity"/>
    <property type="evidence" value="ECO:0007669"/>
    <property type="project" value="TreeGrafter"/>
</dbReference>
<dbReference type="EMBL" id="AP014836">
    <property type="protein sequence ID" value="BAW80684.1"/>
    <property type="molecule type" value="Genomic_DNA"/>
</dbReference>
<dbReference type="Pfam" id="PF13328">
    <property type="entry name" value="HD_4"/>
    <property type="match status" value="1"/>
</dbReference>
<dbReference type="InterPro" id="IPR004811">
    <property type="entry name" value="RelA/Spo_fam"/>
</dbReference>